<dbReference type="AlphaFoldDB" id="A0A9X4MFW0"/>
<reference evidence="3" key="2">
    <citation type="submission" date="2022-10" db="EMBL/GenBank/DDBJ databases">
        <authorList>
            <person name="Aronson H.S."/>
        </authorList>
    </citation>
    <scope>NUCLEOTIDE SEQUENCE</scope>
    <source>
        <strain evidence="3">RS19-109</strain>
    </source>
</reference>
<dbReference type="PANTHER" id="PTHR35795">
    <property type="entry name" value="SLR1885 PROTEIN"/>
    <property type="match status" value="1"/>
</dbReference>
<dbReference type="SMART" id="SM00471">
    <property type="entry name" value="HDc"/>
    <property type="match status" value="1"/>
</dbReference>
<name>A0A9X4MFW0_9BACT</name>
<dbReference type="Pfam" id="PF13286">
    <property type="entry name" value="HD_assoc"/>
    <property type="match status" value="1"/>
</dbReference>
<dbReference type="Gene3D" id="1.10.3210.10">
    <property type="entry name" value="Hypothetical protein af1432"/>
    <property type="match status" value="1"/>
</dbReference>
<dbReference type="RefSeq" id="WP_307633487.1">
    <property type="nucleotide sequence ID" value="NZ_JAPHEH010000001.1"/>
</dbReference>
<evidence type="ECO:0000313" key="3">
    <source>
        <dbReference type="EMBL" id="MDG4476521.1"/>
    </source>
</evidence>
<keyword evidence="1" id="KW-0378">Hydrolase</keyword>
<dbReference type="Proteomes" id="UP001154240">
    <property type="component" value="Unassembled WGS sequence"/>
</dbReference>
<protein>
    <submittedName>
        <fullName evidence="3">Deoxyguanosinetriphosphate triphosphohydrolase</fullName>
    </submittedName>
</protein>
<dbReference type="PROSITE" id="PS51831">
    <property type="entry name" value="HD"/>
    <property type="match status" value="1"/>
</dbReference>
<dbReference type="InterPro" id="IPR003607">
    <property type="entry name" value="HD/PDEase_dom"/>
</dbReference>
<comment type="caution">
    <text evidence="3">The sequence shown here is derived from an EMBL/GenBank/DDBJ whole genome shotgun (WGS) entry which is preliminary data.</text>
</comment>
<dbReference type="InterPro" id="IPR051094">
    <property type="entry name" value="Diverse_Catalytic_Enzymes"/>
</dbReference>
<dbReference type="InterPro" id="IPR026875">
    <property type="entry name" value="PHydrolase_assoc_dom"/>
</dbReference>
<evidence type="ECO:0000256" key="1">
    <source>
        <dbReference type="ARBA" id="ARBA00022801"/>
    </source>
</evidence>
<evidence type="ECO:0000313" key="4">
    <source>
        <dbReference type="Proteomes" id="UP001154240"/>
    </source>
</evidence>
<dbReference type="NCBIfam" id="NF002327">
    <property type="entry name" value="PRK01286.1-2"/>
    <property type="match status" value="1"/>
</dbReference>
<accession>A0A9X4MFW0</accession>
<proteinExistence type="predicted"/>
<feature type="domain" description="HD" evidence="2">
    <location>
        <begin position="77"/>
        <end position="198"/>
    </location>
</feature>
<gene>
    <name evidence="3" type="ORF">OLX77_10190</name>
</gene>
<dbReference type="InterPro" id="IPR006674">
    <property type="entry name" value="HD_domain"/>
</dbReference>
<reference evidence="3" key="1">
    <citation type="journal article" date="2022" name="bioRxiv">
        <title>Thiovibrio frasassiensisgen. nov., sp. nov., an autotrophic, elemental sulfur disproportionating bacterium isolated from sulfidic karst sediment, and proposal of Thiovibrionaceae fam. nov.</title>
        <authorList>
            <person name="Aronson H."/>
            <person name="Thomas C."/>
            <person name="Bhattacharyya M."/>
            <person name="Eckstein S."/>
            <person name="Jensen S."/>
            <person name="Barco R."/>
            <person name="Macalady J."/>
            <person name="Amend J."/>
        </authorList>
    </citation>
    <scope>NUCLEOTIDE SEQUENCE</scope>
    <source>
        <strain evidence="3">RS19-109</strain>
    </source>
</reference>
<organism evidence="3 4">
    <name type="scientific">Thiovibrio frasassiensis</name>
    <dbReference type="NCBI Taxonomy" id="2984131"/>
    <lineage>
        <taxon>Bacteria</taxon>
        <taxon>Pseudomonadati</taxon>
        <taxon>Thermodesulfobacteriota</taxon>
        <taxon>Desulfobulbia</taxon>
        <taxon>Desulfobulbales</taxon>
        <taxon>Thiovibrionaceae</taxon>
        <taxon>Thiovibrio</taxon>
    </lineage>
</organism>
<dbReference type="PANTHER" id="PTHR35795:SF1">
    <property type="entry name" value="BIS(5'-NUCLEOSYL)-TETRAPHOSPHATASE, SYMMETRICAL"/>
    <property type="match status" value="1"/>
</dbReference>
<keyword evidence="4" id="KW-1185">Reference proteome</keyword>
<dbReference type="EMBL" id="JAPHEH010000001">
    <property type="protein sequence ID" value="MDG4476521.1"/>
    <property type="molecule type" value="Genomic_DNA"/>
</dbReference>
<sequence length="347" mass="39293">MDHSIRLQIEGREAASLAPYAALSRNSKGRLKAEEECPIRGAYQRDRDRIIHCKSFRRLKHKTQVFLAPTGDHYRTRLTHVLEVSQIARTISVALRLNGHLTEAIALGHDLGHTPFGHAGEAVLDELYPTGFRHYDQSLRVVNILEKKGEGLNLTAEVLDGIAKHSKGRREILPLDLSELPATMEGRVVRIADIIAYVNHDLDDAARAGIIQESQIPSHLQKLFGANHSGRIGTMVHDLVAQSLKNGGETLTMTPQLLEGIGELRSFLFENVYETNRVHDDFIKAKKVLRELYEYFINHDDHWEKVIDYDAATPREQMVCDFIAGMTDRYALDLYTNIFLPKPWSVM</sequence>
<evidence type="ECO:0000259" key="2">
    <source>
        <dbReference type="PROSITE" id="PS51831"/>
    </source>
</evidence>
<dbReference type="Pfam" id="PF01966">
    <property type="entry name" value="HD"/>
    <property type="match status" value="1"/>
</dbReference>
<dbReference type="CDD" id="cd00077">
    <property type="entry name" value="HDc"/>
    <property type="match status" value="1"/>
</dbReference>
<dbReference type="SUPFAM" id="SSF109604">
    <property type="entry name" value="HD-domain/PDEase-like"/>
    <property type="match status" value="1"/>
</dbReference>
<dbReference type="InterPro" id="IPR006261">
    <property type="entry name" value="dGTPase"/>
</dbReference>
<dbReference type="NCBIfam" id="TIGR01353">
    <property type="entry name" value="dGTP_triPase"/>
    <property type="match status" value="1"/>
</dbReference>
<dbReference type="GO" id="GO:0016793">
    <property type="term" value="F:triphosphoric monoester hydrolase activity"/>
    <property type="evidence" value="ECO:0007669"/>
    <property type="project" value="InterPro"/>
</dbReference>